<keyword evidence="1" id="KW-0614">Plasmid</keyword>
<accession>A0A3G4RPT0</accession>
<dbReference type="EMBL" id="MH846726">
    <property type="protein sequence ID" value="AYU67706.1"/>
    <property type="molecule type" value="Genomic_DNA"/>
</dbReference>
<proteinExistence type="predicted"/>
<organism evidence="1">
    <name type="scientific">Escherichia coli</name>
    <dbReference type="NCBI Taxonomy" id="562"/>
    <lineage>
        <taxon>Bacteria</taxon>
        <taxon>Pseudomonadati</taxon>
        <taxon>Pseudomonadota</taxon>
        <taxon>Gammaproteobacteria</taxon>
        <taxon>Enterobacterales</taxon>
        <taxon>Enterobacteriaceae</taxon>
        <taxon>Escherichia</taxon>
    </lineage>
</organism>
<evidence type="ECO:0000313" key="1">
    <source>
        <dbReference type="EMBL" id="AYU67706.1"/>
    </source>
</evidence>
<sequence length="43" mass="5206">MDKVDHKTPEEIYEALGFNNEEPQRQDQAKKLLMMCLFFQYEP</sequence>
<dbReference type="Gene3D" id="3.30.1310.40">
    <property type="match status" value="1"/>
</dbReference>
<dbReference type="AlphaFoldDB" id="A0A3G4RPT0"/>
<name>A0A3G4RPT0_ECOLX</name>
<protein>
    <submittedName>
        <fullName evidence="1">Uncharacterized protein</fullName>
    </submittedName>
</protein>
<gene>
    <name evidence="1" type="ORF">D0356_00169</name>
</gene>
<reference evidence="1" key="1">
    <citation type="journal article" date="2018" name="Vet. Microbiol.">
        <title>Characterization of plasmids harboring blaCTX-M genes in Escherichia coli from French pigs.</title>
        <authorList>
            <person name="Lucas P."/>
            <person name="Jouy E."/>
            <person name="Le Devendec L."/>
            <person name="de Boisseson C."/>
            <person name="Perrin-Guyomard A."/>
            <person name="Jove T."/>
            <person name="Blanchard Y."/>
            <person name="Touzain F."/>
            <person name="Kempf I."/>
        </authorList>
    </citation>
    <scope>NUCLEOTIDE SEQUENCE</scope>
    <source>
        <strain evidence="1">17-346F</strain>
        <plasmid evidence="1">p17-346F</plasmid>
    </source>
</reference>
<geneLocation type="plasmid" evidence="1">
    <name>p17-346F</name>
</geneLocation>